<proteinExistence type="inferred from homology"/>
<dbReference type="RefSeq" id="WP_072862497.1">
    <property type="nucleotide sequence ID" value="NZ_FQUI01000002.1"/>
</dbReference>
<evidence type="ECO:0000259" key="3">
    <source>
        <dbReference type="Pfam" id="PF01408"/>
    </source>
</evidence>
<sequence>MDKKLKIGVIGAGRIGKIHARNIAKLNNVELISIADINVEAAKDLAIKVGAKKYFSDFLKVINDDEIDAVVICSPTNTHAKLIIESAKAGKDIFCEKPIDFDIEVIKKALEVVKECGVKLQLGFNRRFDHNFKKIKELIQNDELGKPHIIKITSRDPKAPPPEYVKTSGGIFMDMTIHDFDMARYLANSEVEEVFAVGNVLINPEFEELHDFDTAVITLKFKNNAVCLIDNSRETSYGYDQRIEYFGIKGCAIAQNDKPTNTIILNEKGVLSDKPLYFFLERYMKSFEEEIKEFVNSVLNGKNVPVSGEDGLKATLIAKAALISARENRPVKMEELL</sequence>
<evidence type="ECO:0000256" key="1">
    <source>
        <dbReference type="ARBA" id="ARBA00010928"/>
    </source>
</evidence>
<comment type="caution">
    <text evidence="5">The sequence shown here is derived from an EMBL/GenBank/DDBJ whole genome shotgun (WGS) entry which is preliminary data.</text>
</comment>
<evidence type="ECO:0000259" key="4">
    <source>
        <dbReference type="Pfam" id="PF02894"/>
    </source>
</evidence>
<organism evidence="5 6">
    <name type="scientific">Marinitoga hydrogenitolerans (strain DSM 16785 / JCM 12826 / AT1271)</name>
    <dbReference type="NCBI Taxonomy" id="1122195"/>
    <lineage>
        <taxon>Bacteria</taxon>
        <taxon>Thermotogati</taxon>
        <taxon>Thermotogota</taxon>
        <taxon>Thermotogae</taxon>
        <taxon>Petrotogales</taxon>
        <taxon>Petrotogaceae</taxon>
        <taxon>Marinitoga</taxon>
    </lineage>
</organism>
<accession>A0A1M4SIA5</accession>
<evidence type="ECO:0000313" key="5">
    <source>
        <dbReference type="EMBL" id="SHE31919.1"/>
    </source>
</evidence>
<dbReference type="NCBIfam" id="TIGR04380">
    <property type="entry name" value="myo_inos_iolG"/>
    <property type="match status" value="1"/>
</dbReference>
<reference evidence="5" key="1">
    <citation type="submission" date="2016-11" db="EMBL/GenBank/DDBJ databases">
        <authorList>
            <person name="Varghese N."/>
            <person name="Submissions S."/>
        </authorList>
    </citation>
    <scope>NUCLEOTIDE SEQUENCE [LARGE SCALE GENOMIC DNA]</scope>
    <source>
        <strain evidence="5">DSM 16785</strain>
    </source>
</reference>
<dbReference type="SUPFAM" id="SSF51735">
    <property type="entry name" value="NAD(P)-binding Rossmann-fold domains"/>
    <property type="match status" value="1"/>
</dbReference>
<dbReference type="SUPFAM" id="SSF55347">
    <property type="entry name" value="Glyceraldehyde-3-phosphate dehydrogenase-like, C-terminal domain"/>
    <property type="match status" value="1"/>
</dbReference>
<protein>
    <submittedName>
        <fullName evidence="5">Myo-inositol 2-dehydrogenase</fullName>
    </submittedName>
</protein>
<feature type="domain" description="Gfo/Idh/MocA-like oxidoreductase C-terminal" evidence="4">
    <location>
        <begin position="136"/>
        <end position="333"/>
    </location>
</feature>
<evidence type="ECO:0000313" key="6">
    <source>
        <dbReference type="Proteomes" id="UP000184334"/>
    </source>
</evidence>
<dbReference type="EMBL" id="FQUI01000002">
    <property type="protein sequence ID" value="SHE31919.1"/>
    <property type="molecule type" value="Genomic_DNA"/>
</dbReference>
<dbReference type="AlphaFoldDB" id="A0A1M4SIA5"/>
<dbReference type="STRING" id="1122195.SAMN02745164_00195"/>
<keyword evidence="2" id="KW-0560">Oxidoreductase</keyword>
<gene>
    <name evidence="5" type="ORF">SAMN02745164_00195</name>
</gene>
<dbReference type="Proteomes" id="UP000184334">
    <property type="component" value="Unassembled WGS sequence"/>
</dbReference>
<dbReference type="InterPro" id="IPR004104">
    <property type="entry name" value="Gfo/Idh/MocA-like_OxRdtase_C"/>
</dbReference>
<dbReference type="InterPro" id="IPR036291">
    <property type="entry name" value="NAD(P)-bd_dom_sf"/>
</dbReference>
<keyword evidence="6" id="KW-1185">Reference proteome</keyword>
<dbReference type="Pfam" id="PF02894">
    <property type="entry name" value="GFO_IDH_MocA_C"/>
    <property type="match status" value="1"/>
</dbReference>
<dbReference type="Gene3D" id="3.40.50.720">
    <property type="entry name" value="NAD(P)-binding Rossmann-like Domain"/>
    <property type="match status" value="1"/>
</dbReference>
<dbReference type="PANTHER" id="PTHR42840">
    <property type="entry name" value="NAD(P)-BINDING ROSSMANN-FOLD SUPERFAMILY PROTEIN-RELATED"/>
    <property type="match status" value="1"/>
</dbReference>
<dbReference type="PANTHER" id="PTHR42840:SF3">
    <property type="entry name" value="BINDING ROSSMANN FOLD OXIDOREDUCTASE, PUTATIVE (AFU_ORTHOLOGUE AFUA_2G10240)-RELATED"/>
    <property type="match status" value="1"/>
</dbReference>
<dbReference type="FunFam" id="3.30.360.10:FF:000023">
    <property type="entry name" value="Inositol 2-dehydrogenase"/>
    <property type="match status" value="1"/>
</dbReference>
<dbReference type="OrthoDB" id="40945at2"/>
<name>A0A1M4SIA5_MARH1</name>
<dbReference type="InterPro" id="IPR030827">
    <property type="entry name" value="Myo_inos_IolG"/>
</dbReference>
<dbReference type="GO" id="GO:0000166">
    <property type="term" value="F:nucleotide binding"/>
    <property type="evidence" value="ECO:0007669"/>
    <property type="project" value="InterPro"/>
</dbReference>
<dbReference type="Gene3D" id="3.30.360.10">
    <property type="entry name" value="Dihydrodipicolinate Reductase, domain 2"/>
    <property type="match status" value="1"/>
</dbReference>
<dbReference type="GO" id="GO:0016491">
    <property type="term" value="F:oxidoreductase activity"/>
    <property type="evidence" value="ECO:0007669"/>
    <property type="project" value="UniProtKB-KW"/>
</dbReference>
<comment type="similarity">
    <text evidence="1">Belongs to the Gfo/Idh/MocA family.</text>
</comment>
<evidence type="ECO:0000256" key="2">
    <source>
        <dbReference type="ARBA" id="ARBA00023002"/>
    </source>
</evidence>
<dbReference type="Pfam" id="PF01408">
    <property type="entry name" value="GFO_IDH_MocA"/>
    <property type="match status" value="1"/>
</dbReference>
<dbReference type="InterPro" id="IPR000683">
    <property type="entry name" value="Gfo/Idh/MocA-like_OxRdtase_N"/>
</dbReference>
<feature type="domain" description="Gfo/Idh/MocA-like oxidoreductase N-terminal" evidence="3">
    <location>
        <begin position="5"/>
        <end position="124"/>
    </location>
</feature>